<feature type="transmembrane region" description="Helical" evidence="1">
    <location>
        <begin position="79"/>
        <end position="101"/>
    </location>
</feature>
<accession>X1IFX1</accession>
<dbReference type="AlphaFoldDB" id="X1IFX1"/>
<name>X1IFX1_9ZZZZ</name>
<evidence type="ECO:0000256" key="1">
    <source>
        <dbReference type="SAM" id="Phobius"/>
    </source>
</evidence>
<proteinExistence type="predicted"/>
<gene>
    <name evidence="2" type="ORF">S03H2_54228</name>
</gene>
<protein>
    <submittedName>
        <fullName evidence="2">Uncharacterized protein</fullName>
    </submittedName>
</protein>
<keyword evidence="1" id="KW-0472">Membrane</keyword>
<comment type="caution">
    <text evidence="2">The sequence shown here is derived from an EMBL/GenBank/DDBJ whole genome shotgun (WGS) entry which is preliminary data.</text>
</comment>
<reference evidence="2" key="1">
    <citation type="journal article" date="2014" name="Front. Microbiol.">
        <title>High frequency of phylogenetically diverse reductive dehalogenase-homologous genes in deep subseafloor sedimentary metagenomes.</title>
        <authorList>
            <person name="Kawai M."/>
            <person name="Futagami T."/>
            <person name="Toyoda A."/>
            <person name="Takaki Y."/>
            <person name="Nishi S."/>
            <person name="Hori S."/>
            <person name="Arai W."/>
            <person name="Tsubouchi T."/>
            <person name="Morono Y."/>
            <person name="Uchiyama I."/>
            <person name="Ito T."/>
            <person name="Fujiyama A."/>
            <person name="Inagaki F."/>
            <person name="Takami H."/>
        </authorList>
    </citation>
    <scope>NUCLEOTIDE SEQUENCE</scope>
    <source>
        <strain evidence="2">Expedition CK06-06</strain>
    </source>
</reference>
<keyword evidence="1" id="KW-1133">Transmembrane helix</keyword>
<keyword evidence="1" id="KW-0812">Transmembrane</keyword>
<organism evidence="2">
    <name type="scientific">marine sediment metagenome</name>
    <dbReference type="NCBI Taxonomy" id="412755"/>
    <lineage>
        <taxon>unclassified sequences</taxon>
        <taxon>metagenomes</taxon>
        <taxon>ecological metagenomes</taxon>
    </lineage>
</organism>
<sequence length="129" mass="14696">MALADKLRDWVDGLSDYWKDRVRGWVARSISDAVVKLLDEAEPEARDNVKASLEKIRDNPNTPPELKAMVERALKPHSWIQIVILIIMAVVMVVQAIQTLFKPAVDRLYQGEERVVQTYRLDPISTITG</sequence>
<evidence type="ECO:0000313" key="2">
    <source>
        <dbReference type="EMBL" id="GAH64994.1"/>
    </source>
</evidence>
<feature type="non-terminal residue" evidence="2">
    <location>
        <position position="129"/>
    </location>
</feature>
<dbReference type="EMBL" id="BARU01034560">
    <property type="protein sequence ID" value="GAH64994.1"/>
    <property type="molecule type" value="Genomic_DNA"/>
</dbReference>